<dbReference type="Pfam" id="PF17940">
    <property type="entry name" value="TetR_C_31"/>
    <property type="match status" value="1"/>
</dbReference>
<dbReference type="GO" id="GO:0003677">
    <property type="term" value="F:DNA binding"/>
    <property type="evidence" value="ECO:0007669"/>
    <property type="project" value="UniProtKB-UniRule"/>
</dbReference>
<evidence type="ECO:0000256" key="2">
    <source>
        <dbReference type="ARBA" id="ARBA00023125"/>
    </source>
</evidence>
<dbReference type="Proteomes" id="UP001141629">
    <property type="component" value="Unassembled WGS sequence"/>
</dbReference>
<dbReference type="GO" id="GO:0003700">
    <property type="term" value="F:DNA-binding transcription factor activity"/>
    <property type="evidence" value="ECO:0007669"/>
    <property type="project" value="InterPro"/>
</dbReference>
<evidence type="ECO:0000313" key="7">
    <source>
        <dbReference type="EMBL" id="MCV7424502.1"/>
    </source>
</evidence>
<dbReference type="SUPFAM" id="SSF46785">
    <property type="entry name" value="Winged helix' DNA-binding domain"/>
    <property type="match status" value="1"/>
</dbReference>
<feature type="domain" description="HTH gntR-type" evidence="5">
    <location>
        <begin position="212"/>
        <end position="282"/>
    </location>
</feature>
<dbReference type="Pfam" id="PF07729">
    <property type="entry name" value="FCD"/>
    <property type="match status" value="1"/>
</dbReference>
<evidence type="ECO:0000256" key="1">
    <source>
        <dbReference type="ARBA" id="ARBA00023015"/>
    </source>
</evidence>
<dbReference type="SUPFAM" id="SSF46689">
    <property type="entry name" value="Homeodomain-like"/>
    <property type="match status" value="1"/>
</dbReference>
<dbReference type="PROSITE" id="PS50977">
    <property type="entry name" value="HTH_TETR_2"/>
    <property type="match status" value="1"/>
</dbReference>
<dbReference type="RefSeq" id="WP_263999569.1">
    <property type="nucleotide sequence ID" value="NZ_JACKVK010000015.1"/>
</dbReference>
<dbReference type="InterPro" id="IPR036390">
    <property type="entry name" value="WH_DNA-bd_sf"/>
</dbReference>
<dbReference type="PANTHER" id="PTHR43537:SF24">
    <property type="entry name" value="GLUCONATE OPERON TRANSCRIPTIONAL REPRESSOR"/>
    <property type="match status" value="1"/>
</dbReference>
<feature type="DNA-binding region" description="H-T-H motif" evidence="4">
    <location>
        <begin position="42"/>
        <end position="61"/>
    </location>
</feature>
<reference evidence="7" key="2">
    <citation type="journal article" date="2022" name="BMC Genomics">
        <title>Comparative genome analysis of mycobacteria focusing on tRNA and non-coding RNA.</title>
        <authorList>
            <person name="Behra P.R.K."/>
            <person name="Pettersson B.M.F."/>
            <person name="Ramesh M."/>
            <person name="Das S."/>
            <person name="Dasgupta S."/>
            <person name="Kirsebom L.A."/>
        </authorList>
    </citation>
    <scope>NUCLEOTIDE SEQUENCE</scope>
    <source>
        <strain evidence="7">DSM 44838</strain>
    </source>
</reference>
<dbReference type="Gene3D" id="1.10.357.10">
    <property type="entry name" value="Tetracycline Repressor, domain 2"/>
    <property type="match status" value="1"/>
</dbReference>
<keyword evidence="8" id="KW-1185">Reference proteome</keyword>
<dbReference type="InterPro" id="IPR008920">
    <property type="entry name" value="TF_FadR/GntR_C"/>
</dbReference>
<dbReference type="Gene3D" id="1.10.10.10">
    <property type="entry name" value="Winged helix-like DNA-binding domain superfamily/Winged helix DNA-binding domain"/>
    <property type="match status" value="1"/>
</dbReference>
<dbReference type="SMART" id="SM00345">
    <property type="entry name" value="HTH_GNTR"/>
    <property type="match status" value="1"/>
</dbReference>
<dbReference type="InterPro" id="IPR009057">
    <property type="entry name" value="Homeodomain-like_sf"/>
</dbReference>
<dbReference type="SMART" id="SM00895">
    <property type="entry name" value="FCD"/>
    <property type="match status" value="1"/>
</dbReference>
<protein>
    <submittedName>
        <fullName evidence="7">GntR family transcriptional regulator</fullName>
    </submittedName>
</protein>
<dbReference type="SUPFAM" id="SSF48008">
    <property type="entry name" value="GntR ligand-binding domain-like"/>
    <property type="match status" value="1"/>
</dbReference>
<evidence type="ECO:0000259" key="6">
    <source>
        <dbReference type="PROSITE" id="PS50977"/>
    </source>
</evidence>
<reference evidence="7" key="1">
    <citation type="submission" date="2020-07" db="EMBL/GenBank/DDBJ databases">
        <authorList>
            <person name="Pettersson B.M.F."/>
            <person name="Behra P.R.K."/>
            <person name="Ramesh M."/>
            <person name="Das S."/>
            <person name="Dasgupta S."/>
            <person name="Kirsebom L.A."/>
        </authorList>
    </citation>
    <scope>NUCLEOTIDE SEQUENCE</scope>
    <source>
        <strain evidence="7">DSM 44838</strain>
    </source>
</reference>
<name>A0A9X2ZC17_9MYCO</name>
<sequence length="434" mass="48060">MRADFDHFAAESDEATAEGRRRVQLIDATMRIIGRSGVAGLTRRSISDEAGLDARSITREFSTVDDLLIAALTRINDRYVAALRALPDDPDTALKQLAEYIAASTVEYRPELIAEYEVYLMASRRPDLRAELGRWLSAVDEFAARYVADRADRLTFVSTIEGLFFRSVTAERAISPEAALSVLERVALRNRSVSRASPAAADTLGLDPINVPAAHEQVVARLRRAIWLHEVRPGERLPSERVMAERFEVSRLTIREALRVLQGEGLITVRRGSTGGSTVAVPAMTDRQRQQWALDVRAHLKEIHEVRLGVEPVAASLAAERRSDGQLADLAEQCRLLLDSTDVVSFRRADSAFHLTIAEASGNRCLYRAVEEARSSLFARFDSHSFEVVKSSSAAAHQRILDAIYIQDEGDAAHSMRDHLAHAWSEIEAVILGA</sequence>
<dbReference type="InterPro" id="IPR000524">
    <property type="entry name" value="Tscrpt_reg_HTH_GntR"/>
</dbReference>
<dbReference type="AlphaFoldDB" id="A0A9X2ZC17"/>
<evidence type="ECO:0000313" key="8">
    <source>
        <dbReference type="Proteomes" id="UP001141629"/>
    </source>
</evidence>
<dbReference type="Gene3D" id="1.20.120.530">
    <property type="entry name" value="GntR ligand-binding domain-like"/>
    <property type="match status" value="1"/>
</dbReference>
<gene>
    <name evidence="7" type="ORF">H7K45_28560</name>
</gene>
<evidence type="ECO:0000259" key="5">
    <source>
        <dbReference type="PROSITE" id="PS50949"/>
    </source>
</evidence>
<comment type="caution">
    <text evidence="7">The sequence shown here is derived from an EMBL/GenBank/DDBJ whole genome shotgun (WGS) entry which is preliminary data.</text>
</comment>
<evidence type="ECO:0000256" key="3">
    <source>
        <dbReference type="ARBA" id="ARBA00023163"/>
    </source>
</evidence>
<organism evidence="7 8">
    <name type="scientific">Mycobacterium yunnanensis</name>
    <dbReference type="NCBI Taxonomy" id="368477"/>
    <lineage>
        <taxon>Bacteria</taxon>
        <taxon>Bacillati</taxon>
        <taxon>Actinomycetota</taxon>
        <taxon>Actinomycetes</taxon>
        <taxon>Mycobacteriales</taxon>
        <taxon>Mycobacteriaceae</taxon>
        <taxon>Mycobacterium</taxon>
    </lineage>
</organism>
<dbReference type="EMBL" id="JACKVK010000015">
    <property type="protein sequence ID" value="MCV7424502.1"/>
    <property type="molecule type" value="Genomic_DNA"/>
</dbReference>
<dbReference type="InterPro" id="IPR011711">
    <property type="entry name" value="GntR_C"/>
</dbReference>
<dbReference type="PROSITE" id="PS50949">
    <property type="entry name" value="HTH_GNTR"/>
    <property type="match status" value="1"/>
</dbReference>
<proteinExistence type="predicted"/>
<keyword evidence="1" id="KW-0805">Transcription regulation</keyword>
<dbReference type="Pfam" id="PF00392">
    <property type="entry name" value="GntR"/>
    <property type="match status" value="1"/>
</dbReference>
<keyword evidence="2 4" id="KW-0238">DNA-binding</keyword>
<dbReference type="InterPro" id="IPR036388">
    <property type="entry name" value="WH-like_DNA-bd_sf"/>
</dbReference>
<dbReference type="PANTHER" id="PTHR43537">
    <property type="entry name" value="TRANSCRIPTIONAL REGULATOR, GNTR FAMILY"/>
    <property type="match status" value="1"/>
</dbReference>
<feature type="domain" description="HTH tetR-type" evidence="6">
    <location>
        <begin position="19"/>
        <end position="79"/>
    </location>
</feature>
<dbReference type="InterPro" id="IPR001647">
    <property type="entry name" value="HTH_TetR"/>
</dbReference>
<dbReference type="CDD" id="cd07377">
    <property type="entry name" value="WHTH_GntR"/>
    <property type="match status" value="1"/>
</dbReference>
<evidence type="ECO:0000256" key="4">
    <source>
        <dbReference type="PROSITE-ProRule" id="PRU00335"/>
    </source>
</evidence>
<dbReference type="InterPro" id="IPR041583">
    <property type="entry name" value="TetR_C_31"/>
</dbReference>
<keyword evidence="3" id="KW-0804">Transcription</keyword>
<accession>A0A9X2ZC17</accession>
<dbReference type="PRINTS" id="PR00035">
    <property type="entry name" value="HTHGNTR"/>
</dbReference>